<feature type="binding site" evidence="3">
    <location>
        <position position="192"/>
    </location>
    <ligand>
        <name>substrate</name>
    </ligand>
</feature>
<dbReference type="AlphaFoldDB" id="A0A938X2A7"/>
<dbReference type="GO" id="GO:0016791">
    <property type="term" value="F:phosphatase activity"/>
    <property type="evidence" value="ECO:0007669"/>
    <property type="project" value="TreeGrafter"/>
</dbReference>
<keyword evidence="1 4" id="KW-0479">Metal-binding</keyword>
<dbReference type="InterPro" id="IPR023214">
    <property type="entry name" value="HAD_sf"/>
</dbReference>
<feature type="binding site" evidence="4">
    <location>
        <position position="18"/>
    </location>
    <ligand>
        <name>Mg(2+)</name>
        <dbReference type="ChEBI" id="CHEBI:18420"/>
    </ligand>
</feature>
<comment type="cofactor">
    <cofactor evidence="4">
        <name>Mg(2+)</name>
        <dbReference type="ChEBI" id="CHEBI:18420"/>
    </cofactor>
    <text evidence="4">Divalent metal ions. Mg(2+) is the most effective.</text>
</comment>
<feature type="binding site" evidence="4">
    <location>
        <position position="16"/>
    </location>
    <ligand>
        <name>Mg(2+)</name>
        <dbReference type="ChEBI" id="CHEBI:18420"/>
    </ligand>
</feature>
<proteinExistence type="inferred from homology"/>
<evidence type="ECO:0000256" key="1">
    <source>
        <dbReference type="PIRNR" id="PIRNR000915"/>
    </source>
</evidence>
<dbReference type="RefSeq" id="WP_204909331.1">
    <property type="nucleotide sequence ID" value="NZ_JACJLV010000030.1"/>
</dbReference>
<evidence type="ECO:0000256" key="2">
    <source>
        <dbReference type="PIRSR" id="PIRSR000915-1"/>
    </source>
</evidence>
<keyword evidence="6" id="KW-1185">Reference proteome</keyword>
<evidence type="ECO:0000256" key="4">
    <source>
        <dbReference type="PIRSR" id="PIRSR000915-3"/>
    </source>
</evidence>
<dbReference type="InterPro" id="IPR036412">
    <property type="entry name" value="HAD-like_sf"/>
</dbReference>
<keyword evidence="1 4" id="KW-0460">Magnesium</keyword>
<dbReference type="NCBIfam" id="TIGR01460">
    <property type="entry name" value="HAD-SF-IIA"/>
    <property type="match status" value="1"/>
</dbReference>
<feature type="binding site" evidence="4">
    <location>
        <position position="217"/>
    </location>
    <ligand>
        <name>Mg(2+)</name>
        <dbReference type="ChEBI" id="CHEBI:18420"/>
    </ligand>
</feature>
<dbReference type="GO" id="GO:0046872">
    <property type="term" value="F:metal ion binding"/>
    <property type="evidence" value="ECO:0007669"/>
    <property type="project" value="UniProtKB-KW"/>
</dbReference>
<sequence>MSGDKRLMKKRLFLLDIDGTVCIGQRLIGGTRKFLEAIRDLGGQFVFITNNSTRSIDDYILSFQKLGIMTDHTNFITASFATVQYLKKHYDGKLIYVLGTKSFLRELKKNHIRVTIDCMDPDIACVLVSYDNQLNYEKLEDTCRILSTREVDYLATNQDYVCPIEFGYVPDCGAICEMIGHAVKKAPKYMGKPGTAMVEYALKLNHFSREETLIVGDRLYTDILCGHKSGVDTALVLTGEATREEGEACEYGPDYIFSSVEELYQEWSGEMPLPTGSADM</sequence>
<organism evidence="5 6">
    <name type="scientific">Mordavella massiliensis</name>
    <dbReference type="NCBI Taxonomy" id="1871024"/>
    <lineage>
        <taxon>Bacteria</taxon>
        <taxon>Bacillati</taxon>
        <taxon>Bacillota</taxon>
        <taxon>Clostridia</taxon>
        <taxon>Eubacteriales</taxon>
        <taxon>Clostridiaceae</taxon>
        <taxon>Mordavella</taxon>
    </lineage>
</organism>
<dbReference type="EMBL" id="JACJLV010000030">
    <property type="protein sequence ID" value="MBM6827310.1"/>
    <property type="molecule type" value="Genomic_DNA"/>
</dbReference>
<feature type="active site" description="Proton donor" evidence="2">
    <location>
        <position position="18"/>
    </location>
</feature>
<dbReference type="SUPFAM" id="SSF56784">
    <property type="entry name" value="HAD-like"/>
    <property type="match status" value="1"/>
</dbReference>
<dbReference type="InterPro" id="IPR006357">
    <property type="entry name" value="HAD-SF_hydro_IIA"/>
</dbReference>
<dbReference type="Proteomes" id="UP000713880">
    <property type="component" value="Unassembled WGS sequence"/>
</dbReference>
<evidence type="ECO:0000256" key="3">
    <source>
        <dbReference type="PIRSR" id="PIRSR000915-2"/>
    </source>
</evidence>
<dbReference type="PANTHER" id="PTHR19288">
    <property type="entry name" value="4-NITROPHENYLPHOSPHATASE-RELATED"/>
    <property type="match status" value="1"/>
</dbReference>
<dbReference type="PANTHER" id="PTHR19288:SF46">
    <property type="entry name" value="HALOACID DEHALOGENASE-LIKE HYDROLASE DOMAIN-CONTAINING PROTEIN 2"/>
    <property type="match status" value="1"/>
</dbReference>
<feature type="active site" description="Nucleophile" evidence="2">
    <location>
        <position position="16"/>
    </location>
</feature>
<name>A0A938X2A7_9CLOT</name>
<dbReference type="GO" id="GO:0005737">
    <property type="term" value="C:cytoplasm"/>
    <property type="evidence" value="ECO:0007669"/>
    <property type="project" value="TreeGrafter"/>
</dbReference>
<protein>
    <recommendedName>
        <fullName evidence="1">Acid sugar phosphatase</fullName>
        <ecNumber evidence="1">3.1.3.-</ecNumber>
    </recommendedName>
</protein>
<gene>
    <name evidence="5" type="ORF">H6A13_09435</name>
</gene>
<dbReference type="PIRSF" id="PIRSF000915">
    <property type="entry name" value="PGP-type_phosphatase"/>
    <property type="match status" value="1"/>
</dbReference>
<reference evidence="5" key="1">
    <citation type="submission" date="2020-08" db="EMBL/GenBank/DDBJ databases">
        <authorList>
            <person name="Cejkova D."/>
            <person name="Kubasova T."/>
            <person name="Jahodarova E."/>
            <person name="Rychlik I."/>
        </authorList>
    </citation>
    <scope>NUCLEOTIDE SEQUENCE</scope>
    <source>
        <strain evidence="5">An420c</strain>
    </source>
</reference>
<keyword evidence="5" id="KW-0378">Hydrolase</keyword>
<dbReference type="Pfam" id="PF13242">
    <property type="entry name" value="Hydrolase_like"/>
    <property type="match status" value="1"/>
</dbReference>
<comment type="function">
    <text evidence="1">Catalyzes the dephosphorylation of 2-6 carbon acid sugars in vitro.</text>
</comment>
<accession>A0A938X2A7</accession>
<dbReference type="Pfam" id="PF13344">
    <property type="entry name" value="Hydrolase_6"/>
    <property type="match status" value="1"/>
</dbReference>
<evidence type="ECO:0000313" key="6">
    <source>
        <dbReference type="Proteomes" id="UP000713880"/>
    </source>
</evidence>
<evidence type="ECO:0000313" key="5">
    <source>
        <dbReference type="EMBL" id="MBM6827310.1"/>
    </source>
</evidence>
<dbReference type="Gene3D" id="3.40.50.1000">
    <property type="entry name" value="HAD superfamily/HAD-like"/>
    <property type="match status" value="2"/>
</dbReference>
<reference evidence="5" key="2">
    <citation type="journal article" date="2021" name="Sci. Rep.">
        <title>The distribution of antibiotic resistance genes in chicken gut microbiota commensals.</title>
        <authorList>
            <person name="Juricova H."/>
            <person name="Matiasovicova J."/>
            <person name="Kubasova T."/>
            <person name="Cejkova D."/>
            <person name="Rychlik I."/>
        </authorList>
    </citation>
    <scope>NUCLEOTIDE SEQUENCE</scope>
    <source>
        <strain evidence="5">An420c</strain>
    </source>
</reference>
<dbReference type="EC" id="3.1.3.-" evidence="1"/>
<comment type="similarity">
    <text evidence="1">Belongs to the HAD-like hydrolase superfamily. NagD family.</text>
</comment>
<comment type="caution">
    <text evidence="5">The sequence shown here is derived from an EMBL/GenBank/DDBJ whole genome shotgun (WGS) entry which is preliminary data.</text>
</comment>